<feature type="region of interest" description="Disordered" evidence="1">
    <location>
        <begin position="51"/>
        <end position="72"/>
    </location>
</feature>
<evidence type="ECO:0000256" key="1">
    <source>
        <dbReference type="SAM" id="MobiDB-lite"/>
    </source>
</evidence>
<organism evidence="2 3">
    <name type="scientific">Zymoseptoria tritici (strain CBS 115943 / IPO323)</name>
    <name type="common">Speckled leaf blotch fungus</name>
    <name type="synonym">Septoria tritici</name>
    <dbReference type="NCBI Taxonomy" id="336722"/>
    <lineage>
        <taxon>Eukaryota</taxon>
        <taxon>Fungi</taxon>
        <taxon>Dikarya</taxon>
        <taxon>Ascomycota</taxon>
        <taxon>Pezizomycotina</taxon>
        <taxon>Dothideomycetes</taxon>
        <taxon>Dothideomycetidae</taxon>
        <taxon>Mycosphaerellales</taxon>
        <taxon>Mycosphaerellaceae</taxon>
        <taxon>Zymoseptoria</taxon>
    </lineage>
</organism>
<dbReference type="AlphaFoldDB" id="F9WWV5"/>
<gene>
    <name evidence="2" type="ORF">MYCGRDRAFT_102802</name>
</gene>
<dbReference type="KEGG" id="ztr:MYCGRDRAFT_102802"/>
<name>F9WWV5_ZYMTI</name>
<sequence>MLRECGFHCEQDYDNKSGDILVFCLLERSMRNVCTAPFGYRLPPELWKAPRKPADIKSRPSLPLTDYPVPHV</sequence>
<dbReference type="Proteomes" id="UP000008062">
    <property type="component" value="Chromosome 1"/>
</dbReference>
<dbReference type="GeneID" id="13398866"/>
<keyword evidence="3" id="KW-1185">Reference proteome</keyword>
<dbReference type="RefSeq" id="XP_003856604.1">
    <property type="nucleotide sequence ID" value="XM_003856556.1"/>
</dbReference>
<reference evidence="2 3" key="1">
    <citation type="journal article" date="2011" name="PLoS Genet.">
        <title>Finished genome of the fungal wheat pathogen Mycosphaerella graminicola reveals dispensome structure, chromosome plasticity, and stealth pathogenesis.</title>
        <authorList>
            <person name="Goodwin S.B."/>
            <person name="Ben M'barek S."/>
            <person name="Dhillon B."/>
            <person name="Wittenberg A.H.J."/>
            <person name="Crane C.F."/>
            <person name="Hane J.K."/>
            <person name="Foster A.J."/>
            <person name="Van der Lee T.A.J."/>
            <person name="Grimwood J."/>
            <person name="Aerts A."/>
            <person name="Antoniw J."/>
            <person name="Bailey A."/>
            <person name="Bluhm B."/>
            <person name="Bowler J."/>
            <person name="Bristow J."/>
            <person name="van der Burgt A."/>
            <person name="Canto-Canche B."/>
            <person name="Churchill A.C.L."/>
            <person name="Conde-Ferraez L."/>
            <person name="Cools H.J."/>
            <person name="Coutinho P.M."/>
            <person name="Csukai M."/>
            <person name="Dehal P."/>
            <person name="De Wit P."/>
            <person name="Donzelli B."/>
            <person name="van de Geest H.C."/>
            <person name="van Ham R.C.H.J."/>
            <person name="Hammond-Kosack K.E."/>
            <person name="Henrissat B."/>
            <person name="Kilian A."/>
            <person name="Kobayashi A.K."/>
            <person name="Koopmann E."/>
            <person name="Kourmpetis Y."/>
            <person name="Kuzniar A."/>
            <person name="Lindquist E."/>
            <person name="Lombard V."/>
            <person name="Maliepaard C."/>
            <person name="Martins N."/>
            <person name="Mehrabi R."/>
            <person name="Nap J.P.H."/>
            <person name="Ponomarenko A."/>
            <person name="Rudd J.J."/>
            <person name="Salamov A."/>
            <person name="Schmutz J."/>
            <person name="Schouten H.J."/>
            <person name="Shapiro H."/>
            <person name="Stergiopoulos I."/>
            <person name="Torriani S.F.F."/>
            <person name="Tu H."/>
            <person name="de Vries R.P."/>
            <person name="Waalwijk C."/>
            <person name="Ware S.B."/>
            <person name="Wiebenga A."/>
            <person name="Zwiers L.-H."/>
            <person name="Oliver R.P."/>
            <person name="Grigoriev I.V."/>
            <person name="Kema G.H.J."/>
        </authorList>
    </citation>
    <scope>NUCLEOTIDE SEQUENCE [LARGE SCALE GENOMIC DNA]</scope>
    <source>
        <strain evidence="3">CBS 115943 / IPO323</strain>
    </source>
</reference>
<dbReference type="HOGENOM" id="CLU_2724153_0_0_1"/>
<evidence type="ECO:0000313" key="2">
    <source>
        <dbReference type="EMBL" id="EGP91580.1"/>
    </source>
</evidence>
<protein>
    <submittedName>
        <fullName evidence="2">Uncharacterized protein</fullName>
    </submittedName>
</protein>
<evidence type="ECO:0000313" key="3">
    <source>
        <dbReference type="Proteomes" id="UP000008062"/>
    </source>
</evidence>
<dbReference type="InParanoid" id="F9WWV5"/>
<dbReference type="EMBL" id="CM001196">
    <property type="protein sequence ID" value="EGP91580.1"/>
    <property type="molecule type" value="Genomic_DNA"/>
</dbReference>
<accession>F9WWV5</accession>
<proteinExistence type="predicted"/>